<organism evidence="16 17">
    <name type="scientific">Eleutherodactylus coqui</name>
    <name type="common">Puerto Rican coqui</name>
    <dbReference type="NCBI Taxonomy" id="57060"/>
    <lineage>
        <taxon>Eukaryota</taxon>
        <taxon>Metazoa</taxon>
        <taxon>Chordata</taxon>
        <taxon>Craniata</taxon>
        <taxon>Vertebrata</taxon>
        <taxon>Euteleostomi</taxon>
        <taxon>Amphibia</taxon>
        <taxon>Batrachia</taxon>
        <taxon>Anura</taxon>
        <taxon>Neobatrachia</taxon>
        <taxon>Hyloidea</taxon>
        <taxon>Eleutherodactylidae</taxon>
        <taxon>Eleutherodactylinae</taxon>
        <taxon>Eleutherodactylus</taxon>
        <taxon>Eleutherodactylus</taxon>
    </lineage>
</organism>
<dbReference type="PANTHER" id="PTHR11576:SF2">
    <property type="entry name" value="ZONA PELLUCIDA SPERM-BINDING PROTEIN 3"/>
    <property type="match status" value="1"/>
</dbReference>
<feature type="domain" description="ZP" evidence="15">
    <location>
        <begin position="1"/>
        <end position="255"/>
    </location>
</feature>
<evidence type="ECO:0000259" key="15">
    <source>
        <dbReference type="PROSITE" id="PS51034"/>
    </source>
</evidence>
<evidence type="ECO:0000256" key="2">
    <source>
        <dbReference type="ARBA" id="ARBA00006735"/>
    </source>
</evidence>
<evidence type="ECO:0000313" key="17">
    <source>
        <dbReference type="Proteomes" id="UP000770717"/>
    </source>
</evidence>
<dbReference type="AlphaFoldDB" id="A0A8J6EA30"/>
<keyword evidence="7 14" id="KW-0165">Cleavage on pair of basic residues</keyword>
<keyword evidence="13" id="KW-0325">Glycoprotein</keyword>
<evidence type="ECO:0000256" key="1">
    <source>
        <dbReference type="ARBA" id="ARBA00004498"/>
    </source>
</evidence>
<gene>
    <name evidence="16" type="ORF">GDO78_021012</name>
</gene>
<dbReference type="GO" id="GO:0032190">
    <property type="term" value="F:acrosin binding"/>
    <property type="evidence" value="ECO:0007669"/>
    <property type="project" value="TreeGrafter"/>
</dbReference>
<protein>
    <recommendedName>
        <fullName evidence="3 14">Zona pellucida sperm-binding protein 3</fullName>
    </recommendedName>
</protein>
<comment type="function">
    <text evidence="14">Component of the zona pellucida, an extracellular matrix surrounding oocytes which mediates sperm binding, induction of the acrosome reaction and prevents post-fertilization polyspermy. The zona pellucida is composed of 3 to 4 glycoproteins, ZP1, ZP2, ZP3, and ZP4. ZP3 is essential for sperm binding and zona matrix formation.</text>
</comment>
<accession>A0A8J6EA30</accession>
<keyword evidence="11" id="KW-0472">Membrane</keyword>
<dbReference type="Proteomes" id="UP000770717">
    <property type="component" value="Unassembled WGS sequence"/>
</dbReference>
<dbReference type="GO" id="GO:0007339">
    <property type="term" value="P:binding of sperm to zona pellucida"/>
    <property type="evidence" value="ECO:0007669"/>
    <property type="project" value="UniProtKB-UniRule"/>
</dbReference>
<evidence type="ECO:0000256" key="14">
    <source>
        <dbReference type="RuleBase" id="RU367066"/>
    </source>
</evidence>
<keyword evidence="10" id="KW-1133">Transmembrane helix</keyword>
<evidence type="ECO:0000256" key="9">
    <source>
        <dbReference type="ARBA" id="ARBA00022729"/>
    </source>
</evidence>
<dbReference type="GO" id="GO:0035805">
    <property type="term" value="C:egg coat"/>
    <property type="evidence" value="ECO:0007669"/>
    <property type="project" value="UniProtKB-SubCell"/>
</dbReference>
<evidence type="ECO:0000256" key="12">
    <source>
        <dbReference type="ARBA" id="ARBA00023157"/>
    </source>
</evidence>
<sequence>MVVSVERDFYGNGKLVKPTDLSLGSCRSGPQTTDTVVVFDNGLQECGNSLEMTPDWLIYNSQLSYSPTSSRNVPIIRTNSAVVPIQCFYPRHGNVSSNAIKPTWIPFSTTVTAEERLAFSLRLMTADWSAPSSSVVFQLGDMFYIEASLDTQNHIPMILFVDSCVATLSPDMNSNPRYEIISNNGCLMDGMQDDSSSVFVAPRSQADKLRFMIDAFRFTDSVFSTIYITCSLRAADINQTPDPMNKACSYNKPSS</sequence>
<evidence type="ECO:0000256" key="5">
    <source>
        <dbReference type="ARBA" id="ARBA00022525"/>
    </source>
</evidence>
<dbReference type="InterPro" id="IPR048290">
    <property type="entry name" value="ZP_chr"/>
</dbReference>
<evidence type="ECO:0000256" key="13">
    <source>
        <dbReference type="ARBA" id="ARBA00023180"/>
    </source>
</evidence>
<evidence type="ECO:0000256" key="4">
    <source>
        <dbReference type="ARBA" id="ARBA00022475"/>
    </source>
</evidence>
<dbReference type="OrthoDB" id="8880842at2759"/>
<keyword evidence="6 14" id="KW-0272">Extracellular matrix</keyword>
<dbReference type="GO" id="GO:0035804">
    <property type="term" value="F:structural constituent of egg coat"/>
    <property type="evidence" value="ECO:0007669"/>
    <property type="project" value="UniProtKB-UniRule"/>
</dbReference>
<comment type="subcellular location">
    <subcellularLocation>
        <location evidence="1">Secreted</location>
        <location evidence="1">Extracellular space</location>
        <location evidence="1">Extracellular matrix</location>
    </subcellularLocation>
    <subcellularLocation>
        <location evidence="14">Zona pellucida</location>
    </subcellularLocation>
    <subcellularLocation>
        <location evidence="14">Cell membrane</location>
        <topology evidence="14">Single-pass type I membrane protein</topology>
    </subcellularLocation>
</comment>
<feature type="non-terminal residue" evidence="16">
    <location>
        <position position="1"/>
    </location>
</feature>
<comment type="domain">
    <text evidence="14">The ZP domain is involved in the polymerization of the ZP proteins to form the zona pellucida.</text>
</comment>
<dbReference type="FunFam" id="2.60.40.3210:FF:000001">
    <property type="entry name" value="Zona pellucida sperm-binding protein 3"/>
    <property type="match status" value="1"/>
</dbReference>
<dbReference type="SMART" id="SM00241">
    <property type="entry name" value="ZP"/>
    <property type="match status" value="1"/>
</dbReference>
<evidence type="ECO:0000256" key="8">
    <source>
        <dbReference type="ARBA" id="ARBA00022692"/>
    </source>
</evidence>
<keyword evidence="4 14" id="KW-1003">Cell membrane</keyword>
<evidence type="ECO:0000256" key="3">
    <source>
        <dbReference type="ARBA" id="ARBA00017980"/>
    </source>
</evidence>
<keyword evidence="5 14" id="KW-0964">Secreted</keyword>
<dbReference type="PROSITE" id="PS51034">
    <property type="entry name" value="ZP_2"/>
    <property type="match status" value="1"/>
</dbReference>
<evidence type="ECO:0000256" key="11">
    <source>
        <dbReference type="ARBA" id="ARBA00023136"/>
    </source>
</evidence>
<dbReference type="GO" id="GO:0005886">
    <property type="term" value="C:plasma membrane"/>
    <property type="evidence" value="ECO:0007669"/>
    <property type="project" value="UniProtKB-SubCell"/>
</dbReference>
<keyword evidence="9 14" id="KW-0732">Signal</keyword>
<dbReference type="Pfam" id="PF23344">
    <property type="entry name" value="ZP-N"/>
    <property type="match status" value="1"/>
</dbReference>
<name>A0A8J6EA30_ELECQ</name>
<dbReference type="InterPro" id="IPR001507">
    <property type="entry name" value="ZP_dom"/>
</dbReference>
<dbReference type="InterPro" id="IPR055356">
    <property type="entry name" value="ZP-N"/>
</dbReference>
<evidence type="ECO:0000256" key="6">
    <source>
        <dbReference type="ARBA" id="ARBA00022530"/>
    </source>
</evidence>
<dbReference type="Pfam" id="PF00100">
    <property type="entry name" value="Zona_pellucida"/>
    <property type="match status" value="1"/>
</dbReference>
<dbReference type="Gene3D" id="2.60.40.4100">
    <property type="entry name" value="Zona pellucida, ZP-C domain"/>
    <property type="match status" value="1"/>
</dbReference>
<dbReference type="EMBL" id="WNTK01005821">
    <property type="protein sequence ID" value="KAG9463823.1"/>
    <property type="molecule type" value="Genomic_DNA"/>
</dbReference>
<dbReference type="Gene3D" id="2.60.40.3210">
    <property type="entry name" value="Zona pellucida, ZP-N domain"/>
    <property type="match status" value="1"/>
</dbReference>
<dbReference type="PROSITE" id="PS00682">
    <property type="entry name" value="ZP_1"/>
    <property type="match status" value="1"/>
</dbReference>
<dbReference type="PANTHER" id="PTHR11576">
    <property type="entry name" value="ZONA PELLUCIDA SPERM-BINDING PROTEIN 3"/>
    <property type="match status" value="1"/>
</dbReference>
<dbReference type="InterPro" id="IPR017977">
    <property type="entry name" value="ZP_dom_CS"/>
</dbReference>
<evidence type="ECO:0000256" key="10">
    <source>
        <dbReference type="ARBA" id="ARBA00022989"/>
    </source>
</evidence>
<reference evidence="16" key="1">
    <citation type="thesis" date="2020" institute="ProQuest LLC" country="789 East Eisenhower Parkway, Ann Arbor, MI, USA">
        <title>Comparative Genomics and Chromosome Evolution.</title>
        <authorList>
            <person name="Mudd A.B."/>
        </authorList>
    </citation>
    <scope>NUCLEOTIDE SEQUENCE</scope>
    <source>
        <strain evidence="16">HN-11 Male</strain>
        <tissue evidence="16">Kidney and liver</tissue>
    </source>
</reference>
<dbReference type="FunFam" id="2.60.40.4100:FF:000002">
    <property type="entry name" value="Zona pellucida sperm-binding protein 3"/>
    <property type="match status" value="1"/>
</dbReference>
<keyword evidence="12 14" id="KW-1015">Disulfide bond</keyword>
<comment type="caution">
    <text evidence="16">The sequence shown here is derived from an EMBL/GenBank/DDBJ whole genome shotgun (WGS) entry which is preliminary data.</text>
</comment>
<dbReference type="InterPro" id="IPR055355">
    <property type="entry name" value="ZP-C"/>
</dbReference>
<dbReference type="GO" id="GO:2000344">
    <property type="term" value="P:positive regulation of acrosome reaction"/>
    <property type="evidence" value="ECO:0007669"/>
    <property type="project" value="UniProtKB-UniRule"/>
</dbReference>
<comment type="similarity">
    <text evidence="2 14">Belongs to the ZP domain family. ZPC subfamily.</text>
</comment>
<comment type="PTM">
    <text evidence="14">Proteolytically cleaved before the transmembrane segment to yield the secreted ectodomain incorporated in the zona pellucida.</text>
</comment>
<proteinExistence type="inferred from homology"/>
<evidence type="ECO:0000256" key="7">
    <source>
        <dbReference type="ARBA" id="ARBA00022685"/>
    </source>
</evidence>
<dbReference type="GO" id="GO:0035803">
    <property type="term" value="P:egg coat formation"/>
    <property type="evidence" value="ECO:0007669"/>
    <property type="project" value="UniProtKB-UniRule"/>
</dbReference>
<keyword evidence="17" id="KW-1185">Reference proteome</keyword>
<keyword evidence="8" id="KW-0812">Transmembrane</keyword>
<dbReference type="PRINTS" id="PR00023">
    <property type="entry name" value="ZPELLUCIDA"/>
</dbReference>
<evidence type="ECO:0000313" key="16">
    <source>
        <dbReference type="EMBL" id="KAG9463823.1"/>
    </source>
</evidence>
<dbReference type="InterPro" id="IPR042235">
    <property type="entry name" value="ZP-C_dom"/>
</dbReference>